<dbReference type="Pfam" id="PF02374">
    <property type="entry name" value="ArsA_ATPase"/>
    <property type="match status" value="3"/>
</dbReference>
<gene>
    <name evidence="3" type="primary">arsA</name>
    <name evidence="3" type="ORF">GIY23_03220</name>
</gene>
<dbReference type="InterPro" id="IPR027541">
    <property type="entry name" value="Ars_ATPase"/>
</dbReference>
<sequence length="597" mass="62221">MSPSTDQVLGGLLRGSTPFLFFTGKGGVGKTSTAAATAIGMADAGHSVLVVSTDPASNLDEVLQTRAGRDPRPVPGVAGLHVMNIDPGEAAAQYREKVLGPYRDSLPTSAVEQIEEQLSGACTVEIAAFNEFVALLTDPAIRERFDHVVFDTAPTGHTLRLLSLPSAWSDFLATNPGGASCIGPLAELGAQQQRYGEAMGALADAGQTTLALVTRPEQGALAEAGRASTELRDLGIDNQRLIVNGVFSAMREEDPLAMAWQQRGQEALEHMPESLAEITVIESVPLLPALPVGVSGLRAMLDPTPVAETAASASTPLQAGLDTDLHGLVDEVAASGRGLVMTMGKGGVGKTTIAAAVATELARRGHPVTLTTTDPAAHVDSVVGETSGDLKVTRIDPAAVTAAHTESVLAEAGAHLDEQGRDLLVEDLRSPCTEEIAVFHAFARTVAAASDRFVVVDTAPTGHTLLLLDASRSYQQQLSQQTGQAPPPEAVALLDRLTDPDYTRILLVSLPEATPVHEAAALQGDLARAGIKPFAWVINQSLAAASPSDPLLLARAASERRYLTEVATEHADRTAVLPWRPVVPAGAEQLALLAGGN</sequence>
<dbReference type="NCBIfam" id="TIGR04291">
    <property type="entry name" value="arsen_driv_ArsA"/>
    <property type="match status" value="1"/>
</dbReference>
<dbReference type="RefSeq" id="WP_154075303.1">
    <property type="nucleotide sequence ID" value="NZ_CP045929.1"/>
</dbReference>
<evidence type="ECO:0000259" key="2">
    <source>
        <dbReference type="Pfam" id="PF02374"/>
    </source>
</evidence>
<dbReference type="GO" id="GO:0016887">
    <property type="term" value="F:ATP hydrolysis activity"/>
    <property type="evidence" value="ECO:0007669"/>
    <property type="project" value="InterPro"/>
</dbReference>
<dbReference type="PANTHER" id="PTHR10803:SF3">
    <property type="entry name" value="ATPASE GET3"/>
    <property type="match status" value="1"/>
</dbReference>
<dbReference type="NCBIfam" id="TIGR00345">
    <property type="entry name" value="GET3_arsA_TRC40"/>
    <property type="match status" value="1"/>
</dbReference>
<dbReference type="KEGG" id="sace:GIY23_03220"/>
<organism evidence="3 4">
    <name type="scientific">Allosaccharopolyspora coralli</name>
    <dbReference type="NCBI Taxonomy" id="2665642"/>
    <lineage>
        <taxon>Bacteria</taxon>
        <taxon>Bacillati</taxon>
        <taxon>Actinomycetota</taxon>
        <taxon>Actinomycetes</taxon>
        <taxon>Pseudonocardiales</taxon>
        <taxon>Pseudonocardiaceae</taxon>
        <taxon>Allosaccharopolyspora</taxon>
    </lineage>
</organism>
<dbReference type="EMBL" id="CP045929">
    <property type="protein sequence ID" value="QGK68694.1"/>
    <property type="molecule type" value="Genomic_DNA"/>
</dbReference>
<reference evidence="4" key="1">
    <citation type="submission" date="2019-11" db="EMBL/GenBank/DDBJ databases">
        <title>The complete genome sequence of Saccharopolyspora sp. E2A.</title>
        <authorList>
            <person name="Zhang G."/>
        </authorList>
    </citation>
    <scope>NUCLEOTIDE SEQUENCE [LARGE SCALE GENOMIC DNA]</scope>
    <source>
        <strain evidence="4">E2A</strain>
    </source>
</reference>
<dbReference type="GO" id="GO:0015446">
    <property type="term" value="F:ATPase-coupled arsenite transmembrane transporter activity"/>
    <property type="evidence" value="ECO:0007669"/>
    <property type="project" value="InterPro"/>
</dbReference>
<evidence type="ECO:0000256" key="1">
    <source>
        <dbReference type="ARBA" id="ARBA00011040"/>
    </source>
</evidence>
<dbReference type="AlphaFoldDB" id="A0A5Q3Q694"/>
<proteinExistence type="inferred from homology"/>
<protein>
    <submittedName>
        <fullName evidence="3">Arsenical pump-driving ATPase</fullName>
    </submittedName>
</protein>
<evidence type="ECO:0000313" key="3">
    <source>
        <dbReference type="EMBL" id="QGK68694.1"/>
    </source>
</evidence>
<dbReference type="InterPro" id="IPR025723">
    <property type="entry name" value="ArsA/GET3_ATPase-like"/>
</dbReference>
<dbReference type="InterPro" id="IPR027417">
    <property type="entry name" value="P-loop_NTPase"/>
</dbReference>
<dbReference type="InterPro" id="IPR016300">
    <property type="entry name" value="ATPase_ArsA/GET3"/>
</dbReference>
<accession>A0A5Q3Q694</accession>
<dbReference type="GO" id="GO:0005524">
    <property type="term" value="F:ATP binding"/>
    <property type="evidence" value="ECO:0007669"/>
    <property type="project" value="InterPro"/>
</dbReference>
<dbReference type="PANTHER" id="PTHR10803">
    <property type="entry name" value="ARSENICAL PUMP-DRIVING ATPASE ARSENITE-TRANSLOCATING ATPASE"/>
    <property type="match status" value="1"/>
</dbReference>
<comment type="similarity">
    <text evidence="1">Belongs to the arsA ATPase family.</text>
</comment>
<dbReference type="Proteomes" id="UP000371041">
    <property type="component" value="Chromosome"/>
</dbReference>
<dbReference type="PIRSF" id="PIRSF001327">
    <property type="entry name" value="Arsenical_pump-driving_ATPase"/>
    <property type="match status" value="1"/>
</dbReference>
<dbReference type="SUPFAM" id="SSF52540">
    <property type="entry name" value="P-loop containing nucleoside triphosphate hydrolases"/>
    <property type="match status" value="2"/>
</dbReference>
<feature type="domain" description="ArsA/GET3 Anion-transporting ATPase-like" evidence="2">
    <location>
        <begin position="493"/>
        <end position="574"/>
    </location>
</feature>
<evidence type="ECO:0000313" key="4">
    <source>
        <dbReference type="Proteomes" id="UP000371041"/>
    </source>
</evidence>
<name>A0A5Q3Q694_9PSEU</name>
<feature type="domain" description="ArsA/GET3 Anion-transporting ATPase-like" evidence="2">
    <location>
        <begin position="340"/>
        <end position="479"/>
    </location>
</feature>
<feature type="domain" description="ArsA/GET3 Anion-transporting ATPase-like" evidence="2">
    <location>
        <begin position="19"/>
        <end position="298"/>
    </location>
</feature>
<dbReference type="CDD" id="cd02035">
    <property type="entry name" value="ArsA"/>
    <property type="match status" value="2"/>
</dbReference>
<dbReference type="Gene3D" id="3.40.50.300">
    <property type="entry name" value="P-loop containing nucleotide triphosphate hydrolases"/>
    <property type="match status" value="2"/>
</dbReference>
<keyword evidence="4" id="KW-1185">Reference proteome</keyword>